<evidence type="ECO:0000259" key="2">
    <source>
        <dbReference type="Pfam" id="PF00144"/>
    </source>
</evidence>
<feature type="signal peptide" evidence="1">
    <location>
        <begin position="1"/>
        <end position="19"/>
    </location>
</feature>
<name>A0A378I570_9GAMM</name>
<evidence type="ECO:0000313" key="3">
    <source>
        <dbReference type="EMBL" id="STX29875.1"/>
    </source>
</evidence>
<dbReference type="Proteomes" id="UP000254968">
    <property type="component" value="Unassembled WGS sequence"/>
</dbReference>
<dbReference type="SUPFAM" id="SSF56601">
    <property type="entry name" value="beta-lactamase/transpeptidase-like"/>
    <property type="match status" value="1"/>
</dbReference>
<dbReference type="Gene3D" id="3.40.710.10">
    <property type="entry name" value="DD-peptidase/beta-lactamase superfamily"/>
    <property type="match status" value="1"/>
</dbReference>
<dbReference type="PANTHER" id="PTHR46825:SF7">
    <property type="entry name" value="D-ALANYL-D-ALANINE CARBOXYPEPTIDASE"/>
    <property type="match status" value="1"/>
</dbReference>
<accession>A0A378I570</accession>
<dbReference type="OrthoDB" id="9799367at2"/>
<evidence type="ECO:0000313" key="4">
    <source>
        <dbReference type="Proteomes" id="UP000254968"/>
    </source>
</evidence>
<dbReference type="EC" id="3.4.16.4" evidence="3"/>
<evidence type="ECO:0000256" key="1">
    <source>
        <dbReference type="SAM" id="SignalP"/>
    </source>
</evidence>
<reference evidence="3 4" key="1">
    <citation type="submission" date="2018-06" db="EMBL/GenBank/DDBJ databases">
        <authorList>
            <consortium name="Pathogen Informatics"/>
            <person name="Doyle S."/>
        </authorList>
    </citation>
    <scope>NUCLEOTIDE SEQUENCE [LARGE SCALE GENOMIC DNA]</scope>
    <source>
        <strain evidence="3 4">NCTC13315</strain>
    </source>
</reference>
<sequence length="419" mass="46836">MKRKLCTIGLASFILISHSAETSNLSVKKNEPAVLQIINHYLVTAGKNEQITGIAASVFVPNDKGSLQGNTKSYFVGKIGWPPYTAPLSKDNLFEIGSITKSFAAAIILQLEAEGKLSINDALGKWLPQYENWKDVTIKQLLNMTSGIPNYSENENFYKALEKANFNVDWTNEELLKWAFPEKPIKEQQKNHFHYSNSNYILISLIIEKVTGKPFADVLKARIFEPFQLKNSFYPAGQDGAAIYKKLMPRMAHGYFYDQDKKKRVDITGNNLSWAGAAGAIISDTVDVVRWVQILFHGELFDNAHRKAALDELTTVISTKTGQAIPTVSKDETDGFGLGVVYMYDKQTENRYWSYKGSTLGYRVMYLFSPCNNIVVTVALNNKAGEGEPNSPMGDAIKALTLDIYKSIIQAYPAYSCKN</sequence>
<keyword evidence="4" id="KW-1185">Reference proteome</keyword>
<feature type="domain" description="Beta-lactamase-related" evidence="2">
    <location>
        <begin position="86"/>
        <end position="385"/>
    </location>
</feature>
<dbReference type="InterPro" id="IPR050491">
    <property type="entry name" value="AmpC-like"/>
</dbReference>
<keyword evidence="3" id="KW-0121">Carboxypeptidase</keyword>
<protein>
    <submittedName>
        <fullName evidence="3">D-alanyl-D-alanine carboxypeptidase</fullName>
        <ecNumber evidence="3">3.4.16.4</ecNumber>
    </submittedName>
</protein>
<dbReference type="RefSeq" id="WP_115303534.1">
    <property type="nucleotide sequence ID" value="NZ_CAAAHO010000002.1"/>
</dbReference>
<dbReference type="Pfam" id="PF00144">
    <property type="entry name" value="Beta-lactamase"/>
    <property type="match status" value="1"/>
</dbReference>
<feature type="chain" id="PRO_5016805006" evidence="1">
    <location>
        <begin position="20"/>
        <end position="419"/>
    </location>
</feature>
<dbReference type="GO" id="GO:0009002">
    <property type="term" value="F:serine-type D-Ala-D-Ala carboxypeptidase activity"/>
    <property type="evidence" value="ECO:0007669"/>
    <property type="project" value="UniProtKB-EC"/>
</dbReference>
<organism evidence="3 4">
    <name type="scientific">Legionella beliardensis</name>
    <dbReference type="NCBI Taxonomy" id="91822"/>
    <lineage>
        <taxon>Bacteria</taxon>
        <taxon>Pseudomonadati</taxon>
        <taxon>Pseudomonadota</taxon>
        <taxon>Gammaproteobacteria</taxon>
        <taxon>Legionellales</taxon>
        <taxon>Legionellaceae</taxon>
        <taxon>Legionella</taxon>
    </lineage>
</organism>
<dbReference type="InterPro" id="IPR001466">
    <property type="entry name" value="Beta-lactam-related"/>
</dbReference>
<dbReference type="PANTHER" id="PTHR46825">
    <property type="entry name" value="D-ALANYL-D-ALANINE-CARBOXYPEPTIDASE/ENDOPEPTIDASE AMPH"/>
    <property type="match status" value="1"/>
</dbReference>
<keyword evidence="3" id="KW-0378">Hydrolase</keyword>
<dbReference type="EMBL" id="UGNV01000001">
    <property type="protein sequence ID" value="STX29875.1"/>
    <property type="molecule type" value="Genomic_DNA"/>
</dbReference>
<proteinExistence type="predicted"/>
<keyword evidence="1" id="KW-0732">Signal</keyword>
<keyword evidence="3" id="KW-0645">Protease</keyword>
<gene>
    <name evidence="3" type="ORF">NCTC13315_02431</name>
</gene>
<dbReference type="AlphaFoldDB" id="A0A378I570"/>
<dbReference type="InterPro" id="IPR012338">
    <property type="entry name" value="Beta-lactam/transpept-like"/>
</dbReference>